<dbReference type="PANTHER" id="PTHR11552">
    <property type="entry name" value="GLUCOSE-METHANOL-CHOLINE GMC OXIDOREDUCTASE"/>
    <property type="match status" value="1"/>
</dbReference>
<dbReference type="Gene3D" id="3.50.50.60">
    <property type="entry name" value="FAD/NAD(P)-binding domain"/>
    <property type="match status" value="1"/>
</dbReference>
<dbReference type="EMBL" id="QZFU01000010">
    <property type="protein sequence ID" value="RJO79424.1"/>
    <property type="molecule type" value="Genomic_DNA"/>
</dbReference>
<keyword evidence="9" id="KW-1185">Reference proteome</keyword>
<dbReference type="Gene3D" id="3.30.560.10">
    <property type="entry name" value="Glucose Oxidase, domain 3"/>
    <property type="match status" value="1"/>
</dbReference>
<feature type="domain" description="Glucose-methanol-choline oxidoreductase N-terminal" evidence="6">
    <location>
        <begin position="9"/>
        <end position="295"/>
    </location>
</feature>
<evidence type="ECO:0000259" key="7">
    <source>
        <dbReference type="Pfam" id="PF05199"/>
    </source>
</evidence>
<dbReference type="SUPFAM" id="SSF51905">
    <property type="entry name" value="FAD/NAD(P)-binding domain"/>
    <property type="match status" value="1"/>
</dbReference>
<dbReference type="Pfam" id="PF05199">
    <property type="entry name" value="GMC_oxred_C"/>
    <property type="match status" value="1"/>
</dbReference>
<sequence>MTDDDLHADYVIVGAGTAGAVLARRLIERTEATVLVLEAGGSDRDPVIRDPARMHELWHTAADWDYYTVPQPHAAGRCLHMPRGRVLGGSHSLNATIYVRGNPADYDEWAALGNPGWSWQEVEPVFRRIERYDRPAAHRGDSGILPVLSVFEPDPIQRAIMAAAEQTGIPVNPDYNGPTQEGISTVQLTIHDGERVTTADAYLTPALDNPRLTLRTDALVHRLVVRDGRATGVTGVLAGQSFTAVADEAVLLTAGAIDSAALLLRSGIGPAEELRASGIAPVLNLPGVGRDLTDHWLVPVIFAAERNIVHTPGLPPAQTHLFWHSESGLAVPDLQPLHFSSPLYEPWMSGPANGFSLMAGLVRPSSVGTLTVAGPDGPTGIDPNVLAEPRDVRRLAAAVRLCQEIGAAPALRKWGAVQRYPGPGVGENLSGYIRRTVLTYHHAAGTCRMGTDPGAVVDPELRVRGIDGLRVADASIMPRITTGNTNAPTILIAERAADLIAP</sequence>
<dbReference type="PIRSF" id="PIRSF000137">
    <property type="entry name" value="Alcohol_oxidase"/>
    <property type="match status" value="1"/>
</dbReference>
<keyword evidence="4 5" id="KW-0274">FAD</keyword>
<dbReference type="RefSeq" id="WP_120037923.1">
    <property type="nucleotide sequence ID" value="NZ_QZFU01000010.1"/>
</dbReference>
<dbReference type="Pfam" id="PF00732">
    <property type="entry name" value="GMC_oxred_N"/>
    <property type="match status" value="1"/>
</dbReference>
<dbReference type="InterPro" id="IPR007867">
    <property type="entry name" value="GMC_OxRtase_C"/>
</dbReference>
<reference evidence="8 9" key="1">
    <citation type="submission" date="2018-09" db="EMBL/GenBank/DDBJ databases">
        <title>YIM PH21274 draft genome.</title>
        <authorList>
            <person name="Miao C."/>
        </authorList>
    </citation>
    <scope>NUCLEOTIDE SEQUENCE [LARGE SCALE GENOMIC DNA]</scope>
    <source>
        <strain evidence="8 9">YIM PH 21724</strain>
    </source>
</reference>
<dbReference type="OrthoDB" id="9785276at2"/>
<dbReference type="SUPFAM" id="SSF54373">
    <property type="entry name" value="FAD-linked reductases, C-terminal domain"/>
    <property type="match status" value="1"/>
</dbReference>
<dbReference type="InterPro" id="IPR036188">
    <property type="entry name" value="FAD/NAD-bd_sf"/>
</dbReference>
<dbReference type="InterPro" id="IPR000172">
    <property type="entry name" value="GMC_OxRdtase_N"/>
</dbReference>
<keyword evidence="3" id="KW-0285">Flavoprotein</keyword>
<comment type="similarity">
    <text evidence="2">Belongs to the GMC oxidoreductase family.</text>
</comment>
<gene>
    <name evidence="8" type="ORF">D5S18_02370</name>
</gene>
<feature type="binding site" evidence="5">
    <location>
        <position position="440"/>
    </location>
    <ligand>
        <name>substrate</name>
    </ligand>
</feature>
<organism evidence="8 9">
    <name type="scientific">Nocardia panacis</name>
    <dbReference type="NCBI Taxonomy" id="2340916"/>
    <lineage>
        <taxon>Bacteria</taxon>
        <taxon>Bacillati</taxon>
        <taxon>Actinomycetota</taxon>
        <taxon>Actinomycetes</taxon>
        <taxon>Mycobacteriales</taxon>
        <taxon>Nocardiaceae</taxon>
        <taxon>Nocardia</taxon>
    </lineage>
</organism>
<dbReference type="GO" id="GO:0016614">
    <property type="term" value="F:oxidoreductase activity, acting on CH-OH group of donors"/>
    <property type="evidence" value="ECO:0007669"/>
    <property type="project" value="InterPro"/>
</dbReference>
<evidence type="ECO:0000313" key="8">
    <source>
        <dbReference type="EMBL" id="RJO79424.1"/>
    </source>
</evidence>
<evidence type="ECO:0000256" key="1">
    <source>
        <dbReference type="ARBA" id="ARBA00001974"/>
    </source>
</evidence>
<accession>A0A3A4KZP9</accession>
<comment type="cofactor">
    <cofactor evidence="1 5">
        <name>FAD</name>
        <dbReference type="ChEBI" id="CHEBI:57692"/>
    </cofactor>
</comment>
<proteinExistence type="inferred from homology"/>
<dbReference type="GO" id="GO:0050660">
    <property type="term" value="F:flavin adenine dinucleotide binding"/>
    <property type="evidence" value="ECO:0007669"/>
    <property type="project" value="InterPro"/>
</dbReference>
<feature type="binding site" evidence="5">
    <location>
        <position position="86"/>
    </location>
    <ligand>
        <name>FAD</name>
        <dbReference type="ChEBI" id="CHEBI:57692"/>
    </ligand>
</feature>
<evidence type="ECO:0000259" key="6">
    <source>
        <dbReference type="Pfam" id="PF00732"/>
    </source>
</evidence>
<comment type="caution">
    <text evidence="8">The sequence shown here is derived from an EMBL/GenBank/DDBJ whole genome shotgun (WGS) entry which is preliminary data.</text>
</comment>
<evidence type="ECO:0000256" key="5">
    <source>
        <dbReference type="PIRSR" id="PIRSR000137-2"/>
    </source>
</evidence>
<feature type="domain" description="Glucose-methanol-choline oxidoreductase C-terminal" evidence="7">
    <location>
        <begin position="364"/>
        <end position="493"/>
    </location>
</feature>
<dbReference type="PANTHER" id="PTHR11552:SF147">
    <property type="entry name" value="CHOLINE DEHYDROGENASE, MITOCHONDRIAL"/>
    <property type="match status" value="1"/>
</dbReference>
<evidence type="ECO:0000256" key="2">
    <source>
        <dbReference type="ARBA" id="ARBA00010790"/>
    </source>
</evidence>
<dbReference type="InterPro" id="IPR012132">
    <property type="entry name" value="GMC_OxRdtase"/>
</dbReference>
<evidence type="ECO:0000313" key="9">
    <source>
        <dbReference type="Proteomes" id="UP000266677"/>
    </source>
</evidence>
<evidence type="ECO:0000256" key="4">
    <source>
        <dbReference type="ARBA" id="ARBA00022827"/>
    </source>
</evidence>
<dbReference type="AlphaFoldDB" id="A0A3A4KZP9"/>
<protein>
    <submittedName>
        <fullName evidence="8">Oxidoreductase</fullName>
    </submittedName>
</protein>
<name>A0A3A4KZP9_9NOCA</name>
<evidence type="ECO:0000256" key="3">
    <source>
        <dbReference type="ARBA" id="ARBA00022630"/>
    </source>
</evidence>
<feature type="binding site" evidence="5">
    <location>
        <position position="220"/>
    </location>
    <ligand>
        <name>FAD</name>
        <dbReference type="ChEBI" id="CHEBI:57692"/>
    </ligand>
</feature>
<dbReference type="Proteomes" id="UP000266677">
    <property type="component" value="Unassembled WGS sequence"/>
</dbReference>